<comment type="similarity">
    <text evidence="14">Belongs to the adenylyl cyclase class-4/guanylyl cyclase family.</text>
</comment>
<dbReference type="CDD" id="cd07302">
    <property type="entry name" value="CHD"/>
    <property type="match status" value="1"/>
</dbReference>
<keyword evidence="4" id="KW-0812">Transmembrane</keyword>
<keyword evidence="11 14" id="KW-0456">Lyase</keyword>
<dbReference type="Pfam" id="PF07714">
    <property type="entry name" value="PK_Tyr_Ser-Thr"/>
    <property type="match status" value="1"/>
</dbReference>
<dbReference type="InterPro" id="IPR018297">
    <property type="entry name" value="A/G_cyclase_CS"/>
</dbReference>
<name>A0A8C6NTM5_NOTFU</name>
<evidence type="ECO:0000256" key="11">
    <source>
        <dbReference type="ARBA" id="ARBA00023239"/>
    </source>
</evidence>
<keyword evidence="6" id="KW-1133">Transmembrane helix</keyword>
<keyword evidence="5" id="KW-0547">Nucleotide-binding</keyword>
<evidence type="ECO:0000256" key="15">
    <source>
        <dbReference type="RuleBase" id="RU003431"/>
    </source>
</evidence>
<keyword evidence="9" id="KW-0675">Receptor</keyword>
<dbReference type="PROSITE" id="PS00452">
    <property type="entry name" value="GUANYLATE_CYCLASE_1"/>
    <property type="match status" value="1"/>
</dbReference>
<dbReference type="GO" id="GO:0005886">
    <property type="term" value="C:plasma membrane"/>
    <property type="evidence" value="ECO:0007669"/>
    <property type="project" value="UniProtKB-SubCell"/>
</dbReference>
<sequence length="599" mass="68720">GVLAVTVVVVATIAFIFYRQNRKDRLLRKRWSHINPDLISLLEDSELNVISLKIEDEREKVKFKVRRALYDKKIVNLKELKNSDGNFNKTQRIELNALLHIDYYNLTKFYGTVKFDEGVFGVFEYGERGCLRHVLNDKVSYPEETFMDWEFKISVMYDIAKGMSYLHASSIQVHGRLKSTNCVVDNRMVVKITDFGCNAFLSSSKGKTTGPRSTPSPNIVSVMFLKRDASVVQVYMMIRSCWDEDPEKRPDFKKVENCLGKAISKIHNQDESYMDNMIRRLQMYSRNLEHLVEERTALYKAERDRADCLNFMLLPGPVVKSLKETGVVEPELYDEVTIYFSDIVGFTTLCQYSTPMEVVDMLNDIYKGFDSIVDHHDVYKVETIGDAYMVASGLPKRNGNRHAVDICRMALDILAFMGTFQLRHLPGIPVWIRIGVHSGPCAAGVVGMKMPRYCLFGDTVNTASRMESTGHPLRIHVSEPTINILQRTDCKFEYEIRGETFLKGKGTETTYWLTGETGEDYDLPTPPTTENFQRLQQDLAHMILACLERRSRLSVRRKKTHPSHRQEDDEDPESGVESESSHPEYLHLATVDNTLSTFL</sequence>
<keyword evidence="20" id="KW-1185">Reference proteome</keyword>
<evidence type="ECO:0000256" key="4">
    <source>
        <dbReference type="ARBA" id="ARBA00022692"/>
    </source>
</evidence>
<evidence type="ECO:0000256" key="6">
    <source>
        <dbReference type="ARBA" id="ARBA00022989"/>
    </source>
</evidence>
<comment type="catalytic activity">
    <reaction evidence="13">
        <text>GTP = 3',5'-cyclic GMP + diphosphate</text>
        <dbReference type="Rhea" id="RHEA:13665"/>
        <dbReference type="ChEBI" id="CHEBI:33019"/>
        <dbReference type="ChEBI" id="CHEBI:37565"/>
        <dbReference type="ChEBI" id="CHEBI:57746"/>
        <dbReference type="EC" id="4.6.1.2"/>
    </reaction>
    <physiologicalReaction direction="left-to-right" evidence="13">
        <dbReference type="Rhea" id="RHEA:13666"/>
    </physiologicalReaction>
</comment>
<dbReference type="GeneTree" id="ENSGT00940000155955"/>
<dbReference type="GO" id="GO:0004672">
    <property type="term" value="F:protein kinase activity"/>
    <property type="evidence" value="ECO:0007669"/>
    <property type="project" value="InterPro"/>
</dbReference>
<dbReference type="GO" id="GO:0005525">
    <property type="term" value="F:GTP binding"/>
    <property type="evidence" value="ECO:0007669"/>
    <property type="project" value="UniProtKB-KW"/>
</dbReference>
<feature type="region of interest" description="Disordered" evidence="16">
    <location>
        <begin position="555"/>
        <end position="586"/>
    </location>
</feature>
<evidence type="ECO:0000256" key="2">
    <source>
        <dbReference type="ARBA" id="ARBA00004236"/>
    </source>
</evidence>
<evidence type="ECO:0000259" key="17">
    <source>
        <dbReference type="PROSITE" id="PS50011"/>
    </source>
</evidence>
<gene>
    <name evidence="19" type="primary">GUCY2C</name>
</gene>
<evidence type="ECO:0000256" key="13">
    <source>
        <dbReference type="ARBA" id="ARBA00036920"/>
    </source>
</evidence>
<dbReference type="InterPro" id="IPR050401">
    <property type="entry name" value="Cyclic_nucleotide_synthase"/>
</dbReference>
<dbReference type="GO" id="GO:0004383">
    <property type="term" value="F:guanylate cyclase activity"/>
    <property type="evidence" value="ECO:0007669"/>
    <property type="project" value="UniProtKB-EC"/>
</dbReference>
<keyword evidence="12 15" id="KW-0141">cGMP biosynthesis</keyword>
<evidence type="ECO:0000313" key="20">
    <source>
        <dbReference type="Proteomes" id="UP000694548"/>
    </source>
</evidence>
<organism evidence="19 20">
    <name type="scientific">Nothobranchius furzeri</name>
    <name type="common">Turquoise killifish</name>
    <dbReference type="NCBI Taxonomy" id="105023"/>
    <lineage>
        <taxon>Eukaryota</taxon>
        <taxon>Metazoa</taxon>
        <taxon>Chordata</taxon>
        <taxon>Craniata</taxon>
        <taxon>Vertebrata</taxon>
        <taxon>Euteleostomi</taxon>
        <taxon>Actinopterygii</taxon>
        <taxon>Neopterygii</taxon>
        <taxon>Teleostei</taxon>
        <taxon>Neoteleostei</taxon>
        <taxon>Acanthomorphata</taxon>
        <taxon>Ovalentaria</taxon>
        <taxon>Atherinomorphae</taxon>
        <taxon>Cyprinodontiformes</taxon>
        <taxon>Nothobranchiidae</taxon>
        <taxon>Nothobranchius</taxon>
    </lineage>
</organism>
<protein>
    <recommendedName>
        <fullName evidence="15">Guanylate cyclase</fullName>
        <ecNumber evidence="15">4.6.1.2</ecNumber>
    </recommendedName>
</protein>
<evidence type="ECO:0000256" key="10">
    <source>
        <dbReference type="ARBA" id="ARBA00023180"/>
    </source>
</evidence>
<dbReference type="PROSITE" id="PS50011">
    <property type="entry name" value="PROTEIN_KINASE_DOM"/>
    <property type="match status" value="1"/>
</dbReference>
<dbReference type="Pfam" id="PF00211">
    <property type="entry name" value="Guanylate_cyc"/>
    <property type="match status" value="1"/>
</dbReference>
<dbReference type="InterPro" id="IPR000719">
    <property type="entry name" value="Prot_kinase_dom"/>
</dbReference>
<evidence type="ECO:0000256" key="5">
    <source>
        <dbReference type="ARBA" id="ARBA00022741"/>
    </source>
</evidence>
<evidence type="ECO:0000256" key="14">
    <source>
        <dbReference type="RuleBase" id="RU000405"/>
    </source>
</evidence>
<comment type="subcellular location">
    <subcellularLocation>
        <location evidence="2">Cell membrane</location>
    </subcellularLocation>
    <subcellularLocation>
        <location evidence="1">Endoplasmic reticulum membrane</location>
        <topology evidence="1">Single-pass type I membrane protein</topology>
    </subcellularLocation>
</comment>
<dbReference type="GO" id="GO:0007168">
    <property type="term" value="P:receptor guanylyl cyclase signaling pathway"/>
    <property type="evidence" value="ECO:0007669"/>
    <property type="project" value="TreeGrafter"/>
</dbReference>
<dbReference type="SUPFAM" id="SSF56112">
    <property type="entry name" value="Protein kinase-like (PK-like)"/>
    <property type="match status" value="1"/>
</dbReference>
<dbReference type="GO" id="GO:0005789">
    <property type="term" value="C:endoplasmic reticulum membrane"/>
    <property type="evidence" value="ECO:0007669"/>
    <property type="project" value="UniProtKB-SubCell"/>
</dbReference>
<accession>A0A8C6NTM5</accession>
<evidence type="ECO:0000256" key="9">
    <source>
        <dbReference type="ARBA" id="ARBA00023170"/>
    </source>
</evidence>
<evidence type="ECO:0000256" key="16">
    <source>
        <dbReference type="SAM" id="MobiDB-lite"/>
    </source>
</evidence>
<dbReference type="GO" id="GO:0004016">
    <property type="term" value="F:adenylate cyclase activity"/>
    <property type="evidence" value="ECO:0007669"/>
    <property type="project" value="TreeGrafter"/>
</dbReference>
<dbReference type="PANTHER" id="PTHR11920">
    <property type="entry name" value="GUANYLYL CYCLASE"/>
    <property type="match status" value="1"/>
</dbReference>
<evidence type="ECO:0000259" key="18">
    <source>
        <dbReference type="PROSITE" id="PS50125"/>
    </source>
</evidence>
<evidence type="ECO:0000256" key="12">
    <source>
        <dbReference type="ARBA" id="ARBA00023293"/>
    </source>
</evidence>
<dbReference type="Ensembl" id="ENSNFUT00015026096.1">
    <property type="protein sequence ID" value="ENSNFUP00015024970.1"/>
    <property type="gene ID" value="ENSNFUG00015012000.1"/>
</dbReference>
<dbReference type="GO" id="GO:0005524">
    <property type="term" value="F:ATP binding"/>
    <property type="evidence" value="ECO:0007669"/>
    <property type="project" value="InterPro"/>
</dbReference>
<evidence type="ECO:0000256" key="3">
    <source>
        <dbReference type="ARBA" id="ARBA00022475"/>
    </source>
</evidence>
<keyword evidence="3" id="KW-1003">Cell membrane</keyword>
<dbReference type="FunFam" id="3.30.70.1230:FF:000015">
    <property type="entry name" value="Guanylate cyclase"/>
    <property type="match status" value="1"/>
</dbReference>
<keyword evidence="10" id="KW-0325">Glycoprotein</keyword>
<dbReference type="InterPro" id="IPR001245">
    <property type="entry name" value="Ser-Thr/Tyr_kinase_cat_dom"/>
</dbReference>
<reference evidence="19" key="2">
    <citation type="submission" date="2025-09" db="UniProtKB">
        <authorList>
            <consortium name="Ensembl"/>
        </authorList>
    </citation>
    <scope>IDENTIFICATION</scope>
</reference>
<feature type="domain" description="Guanylate cyclase" evidence="18">
    <location>
        <begin position="337"/>
        <end position="467"/>
    </location>
</feature>
<dbReference type="SMART" id="SM00044">
    <property type="entry name" value="CYCc"/>
    <property type="match status" value="1"/>
</dbReference>
<dbReference type="GO" id="GO:0001653">
    <property type="term" value="F:peptide receptor activity"/>
    <property type="evidence" value="ECO:0007669"/>
    <property type="project" value="TreeGrafter"/>
</dbReference>
<dbReference type="Gene3D" id="3.30.70.1230">
    <property type="entry name" value="Nucleotide cyclase"/>
    <property type="match status" value="1"/>
</dbReference>
<dbReference type="AlphaFoldDB" id="A0A8C6NTM5"/>
<dbReference type="Gene3D" id="1.10.510.10">
    <property type="entry name" value="Transferase(Phosphotransferase) domain 1"/>
    <property type="match status" value="1"/>
</dbReference>
<dbReference type="SUPFAM" id="SSF55073">
    <property type="entry name" value="Nucleotide cyclase"/>
    <property type="match status" value="1"/>
</dbReference>
<evidence type="ECO:0000256" key="1">
    <source>
        <dbReference type="ARBA" id="ARBA00004115"/>
    </source>
</evidence>
<keyword evidence="8" id="KW-0472">Membrane</keyword>
<evidence type="ECO:0000256" key="8">
    <source>
        <dbReference type="ARBA" id="ARBA00023136"/>
    </source>
</evidence>
<dbReference type="InterPro" id="IPR001054">
    <property type="entry name" value="A/G_cyclase"/>
</dbReference>
<dbReference type="PANTHER" id="PTHR11920:SF347">
    <property type="entry name" value="GUANYLYL CYCLASE C"/>
    <property type="match status" value="1"/>
</dbReference>
<dbReference type="InterPro" id="IPR029787">
    <property type="entry name" value="Nucleotide_cyclase"/>
</dbReference>
<dbReference type="InterPro" id="IPR011009">
    <property type="entry name" value="Kinase-like_dom_sf"/>
</dbReference>
<keyword evidence="7" id="KW-0342">GTP-binding</keyword>
<feature type="domain" description="Protein kinase" evidence="17">
    <location>
        <begin position="36"/>
        <end position="319"/>
    </location>
</feature>
<evidence type="ECO:0000313" key="19">
    <source>
        <dbReference type="Ensembl" id="ENSNFUP00015024970.1"/>
    </source>
</evidence>
<dbReference type="Proteomes" id="UP000694548">
    <property type="component" value="Unassembled WGS sequence"/>
</dbReference>
<proteinExistence type="inferred from homology"/>
<dbReference type="EC" id="4.6.1.2" evidence="15"/>
<reference evidence="19" key="1">
    <citation type="submission" date="2025-08" db="UniProtKB">
        <authorList>
            <consortium name="Ensembl"/>
        </authorList>
    </citation>
    <scope>IDENTIFICATION</scope>
</reference>
<evidence type="ECO:0000256" key="7">
    <source>
        <dbReference type="ARBA" id="ARBA00023134"/>
    </source>
</evidence>
<dbReference type="PROSITE" id="PS50125">
    <property type="entry name" value="GUANYLATE_CYCLASE_2"/>
    <property type="match status" value="1"/>
</dbReference>
<dbReference type="GO" id="GO:0035556">
    <property type="term" value="P:intracellular signal transduction"/>
    <property type="evidence" value="ECO:0007669"/>
    <property type="project" value="InterPro"/>
</dbReference>